<keyword evidence="1" id="KW-0677">Repeat</keyword>
<accession>A0A821R8F3</accession>
<dbReference type="CDD" id="cd00063">
    <property type="entry name" value="FN3"/>
    <property type="match status" value="1"/>
</dbReference>
<dbReference type="InterPro" id="IPR013783">
    <property type="entry name" value="Ig-like_fold"/>
</dbReference>
<dbReference type="InterPro" id="IPR036116">
    <property type="entry name" value="FN3_sf"/>
</dbReference>
<evidence type="ECO:0008006" key="6">
    <source>
        <dbReference type="Google" id="ProtNLM"/>
    </source>
</evidence>
<evidence type="ECO:0000313" key="4">
    <source>
        <dbReference type="EMBL" id="CAF4839327.1"/>
    </source>
</evidence>
<comment type="caution">
    <text evidence="4">The sequence shown here is derived from an EMBL/GenBank/DDBJ whole genome shotgun (WGS) entry which is preliminary data.</text>
</comment>
<dbReference type="PROSITE" id="PS50297">
    <property type="entry name" value="ANK_REP_REGION"/>
    <property type="match status" value="2"/>
</dbReference>
<dbReference type="EMBL" id="CAJOBZ010000012">
    <property type="protein sequence ID" value="CAF4839327.1"/>
    <property type="molecule type" value="Genomic_DNA"/>
</dbReference>
<dbReference type="PROSITE" id="PS50088">
    <property type="entry name" value="ANK_REPEAT"/>
    <property type="match status" value="3"/>
</dbReference>
<organism evidence="4 5">
    <name type="scientific">Pieris macdunnoughi</name>
    <dbReference type="NCBI Taxonomy" id="345717"/>
    <lineage>
        <taxon>Eukaryota</taxon>
        <taxon>Metazoa</taxon>
        <taxon>Ecdysozoa</taxon>
        <taxon>Arthropoda</taxon>
        <taxon>Hexapoda</taxon>
        <taxon>Insecta</taxon>
        <taxon>Pterygota</taxon>
        <taxon>Neoptera</taxon>
        <taxon>Endopterygota</taxon>
        <taxon>Lepidoptera</taxon>
        <taxon>Glossata</taxon>
        <taxon>Ditrysia</taxon>
        <taxon>Papilionoidea</taxon>
        <taxon>Pieridae</taxon>
        <taxon>Pierinae</taxon>
        <taxon>Pieris</taxon>
    </lineage>
</organism>
<evidence type="ECO:0000313" key="5">
    <source>
        <dbReference type="Proteomes" id="UP000663880"/>
    </source>
</evidence>
<dbReference type="SUPFAM" id="SSF49265">
    <property type="entry name" value="Fibronectin type III"/>
    <property type="match status" value="1"/>
</dbReference>
<keyword evidence="2 3" id="KW-0040">ANK repeat</keyword>
<sequence length="357" mass="39645">MSLAVFENWAPKAPIVMETSSHSVTLMWSPGDYRYLQNHLVYTVQRKEKMPPWVTVYSGGKTLKAIENLAPTQPHKFRLKIAFKRRAANNPKMNDQPTDNSQFDAWLRENKDPKKVIQSLWSEETWANTDSDGTTVACLCMAVRCGYAKQVQQMIEERPILLSAINAATGLTPLATAVLKGDTNMVGILLVRGADLEQRSSIGRTPLHLAVLTGLCLLVELLLDHGADIQARDINHLGVEHLAVDSGNLETLRFVLDRGDLNVTDSNGWTPLFRAICQGASTSVIEELVKRGSPLEVTDRAGLTLVSAARLLTDKHGRRRDSVLRLVDSQFQHEKVVASFTRVTKKISSVQALRTNK</sequence>
<gene>
    <name evidence="4" type="ORF">PMACD_LOCUS6024</name>
</gene>
<evidence type="ECO:0000256" key="1">
    <source>
        <dbReference type="ARBA" id="ARBA00022737"/>
    </source>
</evidence>
<dbReference type="PANTHER" id="PTHR24166:SF48">
    <property type="entry name" value="PROTEIN VAPYRIN"/>
    <property type="match status" value="1"/>
</dbReference>
<dbReference type="InterPro" id="IPR050889">
    <property type="entry name" value="Dendritic_Spine_Reg/Scaffold"/>
</dbReference>
<dbReference type="AlphaFoldDB" id="A0A821R8F3"/>
<dbReference type="Gene3D" id="2.60.40.10">
    <property type="entry name" value="Immunoglobulins"/>
    <property type="match status" value="1"/>
</dbReference>
<dbReference type="InterPro" id="IPR003961">
    <property type="entry name" value="FN3_dom"/>
</dbReference>
<feature type="repeat" description="ANK" evidence="3">
    <location>
        <begin position="202"/>
        <end position="234"/>
    </location>
</feature>
<dbReference type="SMART" id="SM00248">
    <property type="entry name" value="ANK"/>
    <property type="match status" value="4"/>
</dbReference>
<dbReference type="OrthoDB" id="194358at2759"/>
<proteinExistence type="predicted"/>
<dbReference type="PRINTS" id="PR01415">
    <property type="entry name" value="ANKYRIN"/>
</dbReference>
<dbReference type="Gene3D" id="1.25.40.20">
    <property type="entry name" value="Ankyrin repeat-containing domain"/>
    <property type="match status" value="1"/>
</dbReference>
<reference evidence="4" key="1">
    <citation type="submission" date="2021-02" db="EMBL/GenBank/DDBJ databases">
        <authorList>
            <person name="Steward A R."/>
        </authorList>
    </citation>
    <scope>NUCLEOTIDE SEQUENCE</scope>
</reference>
<feature type="repeat" description="ANK" evidence="3">
    <location>
        <begin position="267"/>
        <end position="300"/>
    </location>
</feature>
<dbReference type="SUPFAM" id="SSF48403">
    <property type="entry name" value="Ankyrin repeat"/>
    <property type="match status" value="1"/>
</dbReference>
<dbReference type="InterPro" id="IPR002110">
    <property type="entry name" value="Ankyrin_rpt"/>
</dbReference>
<feature type="repeat" description="ANK" evidence="3">
    <location>
        <begin position="169"/>
        <end position="201"/>
    </location>
</feature>
<dbReference type="Proteomes" id="UP000663880">
    <property type="component" value="Unassembled WGS sequence"/>
</dbReference>
<dbReference type="Pfam" id="PF12796">
    <property type="entry name" value="Ank_2"/>
    <property type="match status" value="2"/>
</dbReference>
<dbReference type="InterPro" id="IPR036770">
    <property type="entry name" value="Ankyrin_rpt-contain_sf"/>
</dbReference>
<name>A0A821R8F3_9NEOP</name>
<evidence type="ECO:0000256" key="3">
    <source>
        <dbReference type="PROSITE-ProRule" id="PRU00023"/>
    </source>
</evidence>
<protein>
    <recommendedName>
        <fullName evidence="6">Fibronectin type 3 and ankyrin repeat domains protein 1</fullName>
    </recommendedName>
</protein>
<evidence type="ECO:0000256" key="2">
    <source>
        <dbReference type="ARBA" id="ARBA00023043"/>
    </source>
</evidence>
<keyword evidence="5" id="KW-1185">Reference proteome</keyword>
<dbReference type="PANTHER" id="PTHR24166">
    <property type="entry name" value="ROLLING PEBBLES, ISOFORM B"/>
    <property type="match status" value="1"/>
</dbReference>